<feature type="transmembrane region" description="Helical" evidence="1">
    <location>
        <begin position="174"/>
        <end position="195"/>
    </location>
</feature>
<sequence>MIAMHMTLSGRLIPPLGMFALLGLAVAIGAGASIYAADWLVYPMQWTAEFLYTVELMFSSLLHLAGLTDDISGSYYSFAREENAGIFAGSLYIATEILYLVAVVVLATRAAVETQAKSAKSTAPKKSVSLYLLLNIAYTVAFFYWIMFDLQYARNYQEALLGPLREQANNLSSIFIATWSWKLILFIPLQLALIIGVWRNSPWFKTLFASYLLFDVAYYGLLTGLTTSSHSGLFVSIVALLLFTPYLLTSQKRG</sequence>
<comment type="caution">
    <text evidence="2">The sequence shown here is derived from an EMBL/GenBank/DDBJ whole genome shotgun (WGS) entry which is preliminary data.</text>
</comment>
<dbReference type="RefSeq" id="WP_110572906.1">
    <property type="nucleotide sequence ID" value="NZ_PIPV01000002.1"/>
</dbReference>
<proteinExistence type="predicted"/>
<dbReference type="Proteomes" id="UP000287330">
    <property type="component" value="Unassembled WGS sequence"/>
</dbReference>
<dbReference type="EMBL" id="PIPV01000002">
    <property type="protein sequence ID" value="RUO57767.1"/>
    <property type="molecule type" value="Genomic_DNA"/>
</dbReference>
<feature type="transmembrane region" description="Helical" evidence="1">
    <location>
        <begin position="207"/>
        <end position="225"/>
    </location>
</feature>
<feature type="transmembrane region" description="Helical" evidence="1">
    <location>
        <begin position="128"/>
        <end position="147"/>
    </location>
</feature>
<keyword evidence="1" id="KW-0472">Membrane</keyword>
<evidence type="ECO:0000313" key="3">
    <source>
        <dbReference type="Proteomes" id="UP000287330"/>
    </source>
</evidence>
<keyword evidence="3" id="KW-1185">Reference proteome</keyword>
<dbReference type="OrthoDB" id="6235303at2"/>
<organism evidence="2 3">
    <name type="scientific">Idiomarina fontislapidosi</name>
    <dbReference type="NCBI Taxonomy" id="263723"/>
    <lineage>
        <taxon>Bacteria</taxon>
        <taxon>Pseudomonadati</taxon>
        <taxon>Pseudomonadota</taxon>
        <taxon>Gammaproteobacteria</taxon>
        <taxon>Alteromonadales</taxon>
        <taxon>Idiomarinaceae</taxon>
        <taxon>Idiomarina</taxon>
    </lineage>
</organism>
<gene>
    <name evidence="2" type="ORF">CWE25_04685</name>
</gene>
<evidence type="ECO:0000313" key="2">
    <source>
        <dbReference type="EMBL" id="RUO57767.1"/>
    </source>
</evidence>
<name>A0A432Y9Z4_9GAMM</name>
<evidence type="ECO:0000256" key="1">
    <source>
        <dbReference type="SAM" id="Phobius"/>
    </source>
</evidence>
<reference evidence="3" key="1">
    <citation type="journal article" date="2018" name="Front. Microbiol.">
        <title>Genome-Based Analysis Reveals the Taxonomy and Diversity of the Family Idiomarinaceae.</title>
        <authorList>
            <person name="Liu Y."/>
            <person name="Lai Q."/>
            <person name="Shao Z."/>
        </authorList>
    </citation>
    <scope>NUCLEOTIDE SEQUENCE [LARGE SCALE GENOMIC DNA]</scope>
    <source>
        <strain evidence="3">F23</strain>
    </source>
</reference>
<accession>A0A432Y9Z4</accession>
<feature type="transmembrane region" description="Helical" evidence="1">
    <location>
        <begin position="231"/>
        <end position="248"/>
    </location>
</feature>
<keyword evidence="1" id="KW-1133">Transmembrane helix</keyword>
<dbReference type="AlphaFoldDB" id="A0A432Y9Z4"/>
<feature type="transmembrane region" description="Helical" evidence="1">
    <location>
        <begin position="84"/>
        <end position="107"/>
    </location>
</feature>
<keyword evidence="1" id="KW-0812">Transmembrane</keyword>
<protein>
    <submittedName>
        <fullName evidence="2">Uncharacterized protein</fullName>
    </submittedName>
</protein>